<proteinExistence type="predicted"/>
<evidence type="ECO:0000313" key="2">
    <source>
        <dbReference type="Proteomes" id="UP001165080"/>
    </source>
</evidence>
<comment type="caution">
    <text evidence="1">The sequence shown here is derived from an EMBL/GenBank/DDBJ whole genome shotgun (WGS) entry which is preliminary data.</text>
</comment>
<organism evidence="1 2">
    <name type="scientific">Pleodorina starrii</name>
    <dbReference type="NCBI Taxonomy" id="330485"/>
    <lineage>
        <taxon>Eukaryota</taxon>
        <taxon>Viridiplantae</taxon>
        <taxon>Chlorophyta</taxon>
        <taxon>core chlorophytes</taxon>
        <taxon>Chlorophyceae</taxon>
        <taxon>CS clade</taxon>
        <taxon>Chlamydomonadales</taxon>
        <taxon>Volvocaceae</taxon>
        <taxon>Pleodorina</taxon>
    </lineage>
</organism>
<dbReference type="AlphaFoldDB" id="A0A9W6BUG5"/>
<dbReference type="EMBL" id="BRXU01000022">
    <property type="protein sequence ID" value="GLC58278.1"/>
    <property type="molecule type" value="Genomic_DNA"/>
</dbReference>
<keyword evidence="2" id="KW-1185">Reference proteome</keyword>
<name>A0A9W6BUG5_9CHLO</name>
<reference evidence="1 2" key="1">
    <citation type="journal article" date="2023" name="Commun. Biol.">
        <title>Reorganization of the ancestral sex-determining regions during the evolution of trioecy in Pleodorina starrii.</title>
        <authorList>
            <person name="Takahashi K."/>
            <person name="Suzuki S."/>
            <person name="Kawai-Toyooka H."/>
            <person name="Yamamoto K."/>
            <person name="Hamaji T."/>
            <person name="Ootsuki R."/>
            <person name="Yamaguchi H."/>
            <person name="Kawachi M."/>
            <person name="Higashiyama T."/>
            <person name="Nozaki H."/>
        </authorList>
    </citation>
    <scope>NUCLEOTIDE SEQUENCE [LARGE SCALE GENOMIC DNA]</scope>
    <source>
        <strain evidence="1 2">NIES-4479</strain>
    </source>
</reference>
<protein>
    <submittedName>
        <fullName evidence="1">Uncharacterized protein</fullName>
    </submittedName>
</protein>
<evidence type="ECO:0000313" key="1">
    <source>
        <dbReference type="EMBL" id="GLC58278.1"/>
    </source>
</evidence>
<accession>A0A9W6BUG5</accession>
<gene>
    <name evidence="1" type="primary">PLEST005444</name>
    <name evidence="1" type="ORF">PLESTB_001341000</name>
</gene>
<dbReference type="Proteomes" id="UP001165080">
    <property type="component" value="Unassembled WGS sequence"/>
</dbReference>
<sequence>MSPCIHANRELFLEAAAFDSEAAALNKEVTAFVGEGGLSLSLVLALLGWSGGAGGGTVNQLTLSFGRRVLGDKVRLVQAPEGVQQCIWVVLAVAAVCVMEHW</sequence>